<evidence type="ECO:0000313" key="2">
    <source>
        <dbReference type="Proteomes" id="UP000253868"/>
    </source>
</evidence>
<sequence>MPTPHHHAYLWLGHGDLLVKPGDAHRRPGHPEFPSTPVMPLESADWLLKTPAHVRGTFAPPRDAAHWYVEQFTQHASAVTGSYARPADAVHLIRRLENRHDIVGGWWLTGGRFLSLNLIACTPHPLRPHHTCPTP</sequence>
<dbReference type="RefSeq" id="WP_114661826.1">
    <property type="nucleotide sequence ID" value="NZ_CP031194.1"/>
</dbReference>
<accession>A0A345HUC0</accession>
<evidence type="ECO:0000313" key="1">
    <source>
        <dbReference type="EMBL" id="AXG80294.1"/>
    </source>
</evidence>
<reference evidence="2" key="1">
    <citation type="submission" date="2018-07" db="EMBL/GenBank/DDBJ databases">
        <authorList>
            <person name="Zhao J."/>
        </authorList>
    </citation>
    <scope>NUCLEOTIDE SEQUENCE [LARGE SCALE GENOMIC DNA]</scope>
    <source>
        <strain evidence="2">GSSD-12</strain>
    </source>
</reference>
<dbReference type="AlphaFoldDB" id="A0A345HUC0"/>
<dbReference type="OrthoDB" id="4320824at2"/>
<name>A0A345HUC0_9ACTN</name>
<protein>
    <submittedName>
        <fullName evidence="1">Uncharacterized protein</fullName>
    </submittedName>
</protein>
<proteinExistence type="predicted"/>
<dbReference type="EMBL" id="CP031194">
    <property type="protein sequence ID" value="AXG80294.1"/>
    <property type="molecule type" value="Genomic_DNA"/>
</dbReference>
<organism evidence="1 2">
    <name type="scientific">Streptomyces paludis</name>
    <dbReference type="NCBI Taxonomy" id="2282738"/>
    <lineage>
        <taxon>Bacteria</taxon>
        <taxon>Bacillati</taxon>
        <taxon>Actinomycetota</taxon>
        <taxon>Actinomycetes</taxon>
        <taxon>Kitasatosporales</taxon>
        <taxon>Streptomycetaceae</taxon>
        <taxon>Streptomyces</taxon>
    </lineage>
</organism>
<keyword evidence="2" id="KW-1185">Reference proteome</keyword>
<dbReference type="KEGG" id="spad:DVK44_24485"/>
<dbReference type="Proteomes" id="UP000253868">
    <property type="component" value="Chromosome"/>
</dbReference>
<gene>
    <name evidence="1" type="ORF">DVK44_24485</name>
</gene>